<evidence type="ECO:0000313" key="11">
    <source>
        <dbReference type="Proteomes" id="UP000321484"/>
    </source>
</evidence>
<evidence type="ECO:0000256" key="1">
    <source>
        <dbReference type="ARBA" id="ARBA00004651"/>
    </source>
</evidence>
<evidence type="ECO:0000256" key="3">
    <source>
        <dbReference type="ARBA" id="ARBA00022475"/>
    </source>
</evidence>
<evidence type="ECO:0000256" key="8">
    <source>
        <dbReference type="SAM" id="MobiDB-lite"/>
    </source>
</evidence>
<evidence type="ECO:0000256" key="2">
    <source>
        <dbReference type="ARBA" id="ARBA00022448"/>
    </source>
</evidence>
<dbReference type="CDD" id="cd06261">
    <property type="entry name" value="TM_PBP2"/>
    <property type="match status" value="1"/>
</dbReference>
<evidence type="ECO:0000256" key="7">
    <source>
        <dbReference type="RuleBase" id="RU363032"/>
    </source>
</evidence>
<feature type="domain" description="ABC transmembrane type-1" evidence="9">
    <location>
        <begin position="102"/>
        <end position="315"/>
    </location>
</feature>
<keyword evidence="2 7" id="KW-0813">Transport</keyword>
<evidence type="ECO:0000259" key="9">
    <source>
        <dbReference type="PROSITE" id="PS50928"/>
    </source>
</evidence>
<name>A0A511YWZ1_9CELL</name>
<feature type="region of interest" description="Disordered" evidence="8">
    <location>
        <begin position="1"/>
        <end position="32"/>
    </location>
</feature>
<keyword evidence="11" id="KW-1185">Reference proteome</keyword>
<dbReference type="SUPFAM" id="SSF161098">
    <property type="entry name" value="MetI-like"/>
    <property type="match status" value="1"/>
</dbReference>
<keyword evidence="4 7" id="KW-0812">Transmembrane</keyword>
<dbReference type="AlphaFoldDB" id="A0A511YWZ1"/>
<organism evidence="10 11">
    <name type="scientific">Actinotalea fermentans</name>
    <dbReference type="NCBI Taxonomy" id="43671"/>
    <lineage>
        <taxon>Bacteria</taxon>
        <taxon>Bacillati</taxon>
        <taxon>Actinomycetota</taxon>
        <taxon>Actinomycetes</taxon>
        <taxon>Micrococcales</taxon>
        <taxon>Cellulomonadaceae</taxon>
        <taxon>Actinotalea</taxon>
    </lineage>
</organism>
<dbReference type="EMBL" id="BJYK01000002">
    <property type="protein sequence ID" value="GEN79656.1"/>
    <property type="molecule type" value="Genomic_DNA"/>
</dbReference>
<dbReference type="InterPro" id="IPR035906">
    <property type="entry name" value="MetI-like_sf"/>
</dbReference>
<dbReference type="InterPro" id="IPR000515">
    <property type="entry name" value="MetI-like"/>
</dbReference>
<dbReference type="OrthoDB" id="9805974at2"/>
<reference evidence="10 11" key="1">
    <citation type="submission" date="2019-07" db="EMBL/GenBank/DDBJ databases">
        <title>Whole genome shotgun sequence of Actinotalea fermentans NBRC 105374.</title>
        <authorList>
            <person name="Hosoyama A."/>
            <person name="Uohara A."/>
            <person name="Ohji S."/>
            <person name="Ichikawa N."/>
        </authorList>
    </citation>
    <scope>NUCLEOTIDE SEQUENCE [LARGE SCALE GENOMIC DNA]</scope>
    <source>
        <strain evidence="10 11">NBRC 105374</strain>
    </source>
</reference>
<comment type="similarity">
    <text evidence="7">Belongs to the binding-protein-dependent transport system permease family.</text>
</comment>
<keyword evidence="6 7" id="KW-0472">Membrane</keyword>
<dbReference type="Proteomes" id="UP000321484">
    <property type="component" value="Unassembled WGS sequence"/>
</dbReference>
<protein>
    <submittedName>
        <fullName evidence="10">Putative sugar ABC transporter, permease protein SugA</fullName>
    </submittedName>
</protein>
<evidence type="ECO:0000313" key="10">
    <source>
        <dbReference type="EMBL" id="GEN79656.1"/>
    </source>
</evidence>
<comment type="caution">
    <text evidence="10">The sequence shown here is derived from an EMBL/GenBank/DDBJ whole genome shotgun (WGS) entry which is preliminary data.</text>
</comment>
<dbReference type="GO" id="GO:0005886">
    <property type="term" value="C:plasma membrane"/>
    <property type="evidence" value="ECO:0007669"/>
    <property type="project" value="UniProtKB-SubCell"/>
</dbReference>
<sequence>MTSATAPTRGSRAAQPAAGGQGRDAARRRSAASDRTRAEARLGWYLAGPAFVVMLAVTAYPILQAVWESLFSFRLTAPDERAFVGLGNYRVVLTDEIWWRDLGVTVLITVITVAVELVLGFALALVMHRAVRSLRGVLRTAILVPYGIITVVSAFAWFYAFDINSGFINAWFDWVPGIDPDLNWFAQTGTSLTVIILSEIWKTTPFISLLLLAGLAQVPTELEEAAKVDGATWWQVLRRVIVPNMKAAIMVAVLFRALDAFRIFDNVFIMTNGANGTEVLSLLAYRQAIARLEIGLGSAISVLLFGCVVAICVVAIKLFKVDLAGARGER</sequence>
<evidence type="ECO:0000256" key="4">
    <source>
        <dbReference type="ARBA" id="ARBA00022692"/>
    </source>
</evidence>
<feature type="transmembrane region" description="Helical" evidence="7">
    <location>
        <begin position="102"/>
        <end position="125"/>
    </location>
</feature>
<feature type="transmembrane region" description="Helical" evidence="7">
    <location>
        <begin position="294"/>
        <end position="316"/>
    </location>
</feature>
<proteinExistence type="inferred from homology"/>
<feature type="transmembrane region" description="Helical" evidence="7">
    <location>
        <begin position="137"/>
        <end position="160"/>
    </location>
</feature>
<feature type="transmembrane region" description="Helical" evidence="7">
    <location>
        <begin position="42"/>
        <end position="63"/>
    </location>
</feature>
<dbReference type="PROSITE" id="PS50928">
    <property type="entry name" value="ABC_TM1"/>
    <property type="match status" value="1"/>
</dbReference>
<keyword evidence="5 7" id="KW-1133">Transmembrane helix</keyword>
<gene>
    <name evidence="10" type="ORF">AFE02nite_13900</name>
</gene>
<dbReference type="Gene3D" id="1.10.3720.10">
    <property type="entry name" value="MetI-like"/>
    <property type="match status" value="1"/>
</dbReference>
<accession>A0A511YWZ1</accession>
<evidence type="ECO:0000256" key="6">
    <source>
        <dbReference type="ARBA" id="ARBA00023136"/>
    </source>
</evidence>
<comment type="subcellular location">
    <subcellularLocation>
        <location evidence="1 7">Cell membrane</location>
        <topology evidence="1 7">Multi-pass membrane protein</topology>
    </subcellularLocation>
</comment>
<dbReference type="PANTHER" id="PTHR43005">
    <property type="entry name" value="BLR7065 PROTEIN"/>
    <property type="match status" value="1"/>
</dbReference>
<evidence type="ECO:0000256" key="5">
    <source>
        <dbReference type="ARBA" id="ARBA00022989"/>
    </source>
</evidence>
<keyword evidence="3" id="KW-1003">Cell membrane</keyword>
<dbReference type="GO" id="GO:0055085">
    <property type="term" value="P:transmembrane transport"/>
    <property type="evidence" value="ECO:0007669"/>
    <property type="project" value="InterPro"/>
</dbReference>
<feature type="compositionally biased region" description="Low complexity" evidence="8">
    <location>
        <begin position="9"/>
        <end position="18"/>
    </location>
</feature>
<dbReference type="Pfam" id="PF00528">
    <property type="entry name" value="BPD_transp_1"/>
    <property type="match status" value="1"/>
</dbReference>
<dbReference type="PANTHER" id="PTHR43005:SF1">
    <property type="entry name" value="SPERMIDINE_PUTRESCINE TRANSPORT SYSTEM PERMEASE PROTEIN"/>
    <property type="match status" value="1"/>
</dbReference>
<dbReference type="RefSeq" id="WP_034246818.1">
    <property type="nucleotide sequence ID" value="NZ_BJYK01000002.1"/>
</dbReference>